<evidence type="ECO:0000313" key="6">
    <source>
        <dbReference type="Proteomes" id="UP000058114"/>
    </source>
</evidence>
<dbReference type="InterPro" id="IPR043128">
    <property type="entry name" value="Rev_trsase/Diguanyl_cyclase"/>
</dbReference>
<dbReference type="PATRIC" id="fig|652.5.peg.2447"/>
<dbReference type="InterPro" id="IPR000014">
    <property type="entry name" value="PAS"/>
</dbReference>
<dbReference type="InterPro" id="IPR035965">
    <property type="entry name" value="PAS-like_dom_sf"/>
</dbReference>
<dbReference type="InterPro" id="IPR000160">
    <property type="entry name" value="GGDEF_dom"/>
</dbReference>
<dbReference type="InterPro" id="IPR052163">
    <property type="entry name" value="DGC-Regulatory_Protein"/>
</dbReference>
<dbReference type="PROSITE" id="PS50112">
    <property type="entry name" value="PAS"/>
    <property type="match status" value="1"/>
</dbReference>
<dbReference type="PANTHER" id="PTHR46663:SF4">
    <property type="entry name" value="DIGUANYLATE CYCLASE DGCT-RELATED"/>
    <property type="match status" value="1"/>
</dbReference>
<dbReference type="PANTHER" id="PTHR46663">
    <property type="entry name" value="DIGUANYLATE CYCLASE DGCT-RELATED"/>
    <property type="match status" value="1"/>
</dbReference>
<proteinExistence type="predicted"/>
<reference evidence="6" key="1">
    <citation type="submission" date="2015-10" db="EMBL/GenBank/DDBJ databases">
        <title>Complete Genome Sequence of Aeromonas schubertii strain WL1483.</title>
        <authorList>
            <person name="Liu L."/>
        </authorList>
    </citation>
    <scope>NUCLEOTIDE SEQUENCE [LARGE SCALE GENOMIC DNA]</scope>
    <source>
        <strain evidence="6">WL1483</strain>
    </source>
</reference>
<dbReference type="Pfam" id="PF13426">
    <property type="entry name" value="PAS_9"/>
    <property type="match status" value="1"/>
</dbReference>
<evidence type="ECO:0000259" key="3">
    <source>
        <dbReference type="PROSITE" id="PS50113"/>
    </source>
</evidence>
<sequence>MFALGSHAEIKSSLDAIGTAVALFELDGQGKFLLVSANDTFIQEFDVEMARAQGQPLSHLFPRYMLTQIEAPMQECVEQQRGLESEIAIDHMARTHWWRLIISPIIPLQGRIERVLVTAIDITGKKQLEEALLMSRQRFEAVVNSAYDGILSVNSETRIELINTAACEMFGVGQDVIGKRLDTLMPQRFRSHHDTYFHAFSNSPINSRPMHARASVVGLRRDGSEFPLEVTIAKINLGHTTEMTAIMRDISERAKLVEELKVAATTDPLTGVVNRRRFNEQVNMELNRAQRFKHPLSLLLLDIDHFKLINDTHGHQLGDVALISLVTRLQEQLREVDLLGRWGGEEFIILLPETTLELAMATAERLRIAVESRPHSLTAELAIPMTISIGVSAYHDQGDCADKMLTRADTALYMAKRQGRNRSQEEQ</sequence>
<dbReference type="Pfam" id="PF00990">
    <property type="entry name" value="GGDEF"/>
    <property type="match status" value="1"/>
</dbReference>
<organism evidence="5 6">
    <name type="scientific">Aeromonas schubertii</name>
    <dbReference type="NCBI Taxonomy" id="652"/>
    <lineage>
        <taxon>Bacteria</taxon>
        <taxon>Pseudomonadati</taxon>
        <taxon>Pseudomonadota</taxon>
        <taxon>Gammaproteobacteria</taxon>
        <taxon>Aeromonadales</taxon>
        <taxon>Aeromonadaceae</taxon>
        <taxon>Aeromonas</taxon>
    </lineage>
</organism>
<feature type="domain" description="PAC" evidence="3">
    <location>
        <begin position="81"/>
        <end position="134"/>
    </location>
</feature>
<dbReference type="Gene3D" id="3.30.450.20">
    <property type="entry name" value="PAS domain"/>
    <property type="match status" value="2"/>
</dbReference>
<dbReference type="RefSeq" id="WP_060586426.1">
    <property type="nucleotide sequence ID" value="NZ_CP013067.1"/>
</dbReference>
<dbReference type="SUPFAM" id="SSF55073">
    <property type="entry name" value="Nucleotide cyclase"/>
    <property type="match status" value="1"/>
</dbReference>
<dbReference type="Pfam" id="PF08448">
    <property type="entry name" value="PAS_4"/>
    <property type="match status" value="1"/>
</dbReference>
<protein>
    <submittedName>
        <fullName evidence="5">Sensory box protein</fullName>
    </submittedName>
</protein>
<dbReference type="NCBIfam" id="TIGR00229">
    <property type="entry name" value="sensory_box"/>
    <property type="match status" value="2"/>
</dbReference>
<feature type="domain" description="PAS" evidence="2">
    <location>
        <begin position="135"/>
        <end position="175"/>
    </location>
</feature>
<evidence type="ECO:0000259" key="4">
    <source>
        <dbReference type="PROSITE" id="PS50887"/>
    </source>
</evidence>
<dbReference type="PROSITE" id="PS50113">
    <property type="entry name" value="PAC"/>
    <property type="match status" value="1"/>
</dbReference>
<reference evidence="5 6" key="2">
    <citation type="journal article" date="2016" name="Genome Announc.">
        <title>Complete Genome Sequence of the Highly Virulent Aeromonas schubertii Strain WL1483, Isolated from Diseased Snakehead Fish (Channa argus) in China.</title>
        <authorList>
            <person name="Liu L."/>
            <person name="Li N."/>
            <person name="Zhang D."/>
            <person name="Fu X."/>
            <person name="Shi C."/>
            <person name="Lin Q."/>
            <person name="Hao G."/>
        </authorList>
    </citation>
    <scope>NUCLEOTIDE SEQUENCE [LARGE SCALE GENOMIC DNA]</scope>
    <source>
        <strain evidence="5 6">WL1483</strain>
    </source>
</reference>
<dbReference type="InterPro" id="IPR000700">
    <property type="entry name" value="PAS-assoc_C"/>
</dbReference>
<gene>
    <name evidence="5" type="ORF">WL1483_1645</name>
</gene>
<dbReference type="CDD" id="cd00130">
    <property type="entry name" value="PAS"/>
    <property type="match status" value="2"/>
</dbReference>
<dbReference type="PROSITE" id="PS50887">
    <property type="entry name" value="GGDEF"/>
    <property type="match status" value="1"/>
</dbReference>
<dbReference type="Gene3D" id="3.30.70.270">
    <property type="match status" value="1"/>
</dbReference>
<evidence type="ECO:0000313" key="5">
    <source>
        <dbReference type="EMBL" id="ALP41064.1"/>
    </source>
</evidence>
<dbReference type="InterPro" id="IPR029787">
    <property type="entry name" value="Nucleotide_cyclase"/>
</dbReference>
<comment type="cofactor">
    <cofactor evidence="1">
        <name>Mg(2+)</name>
        <dbReference type="ChEBI" id="CHEBI:18420"/>
    </cofactor>
</comment>
<dbReference type="EMBL" id="CP013067">
    <property type="protein sequence ID" value="ALP41064.1"/>
    <property type="molecule type" value="Genomic_DNA"/>
</dbReference>
<evidence type="ECO:0000259" key="2">
    <source>
        <dbReference type="PROSITE" id="PS50112"/>
    </source>
</evidence>
<dbReference type="SMART" id="SM00091">
    <property type="entry name" value="PAS"/>
    <property type="match status" value="2"/>
</dbReference>
<dbReference type="NCBIfam" id="TIGR00254">
    <property type="entry name" value="GGDEF"/>
    <property type="match status" value="1"/>
</dbReference>
<dbReference type="SMART" id="SM00267">
    <property type="entry name" value="GGDEF"/>
    <property type="match status" value="1"/>
</dbReference>
<dbReference type="AlphaFoldDB" id="A0A0S2SH71"/>
<evidence type="ECO:0000256" key="1">
    <source>
        <dbReference type="ARBA" id="ARBA00001946"/>
    </source>
</evidence>
<dbReference type="GO" id="GO:0003824">
    <property type="term" value="F:catalytic activity"/>
    <property type="evidence" value="ECO:0007669"/>
    <property type="project" value="UniProtKB-ARBA"/>
</dbReference>
<dbReference type="SUPFAM" id="SSF55785">
    <property type="entry name" value="PYP-like sensor domain (PAS domain)"/>
    <property type="match status" value="2"/>
</dbReference>
<name>A0A0S2SH71_9GAMM</name>
<dbReference type="FunFam" id="3.30.70.270:FF:000001">
    <property type="entry name" value="Diguanylate cyclase domain protein"/>
    <property type="match status" value="1"/>
</dbReference>
<dbReference type="InterPro" id="IPR013656">
    <property type="entry name" value="PAS_4"/>
</dbReference>
<dbReference type="CDD" id="cd01949">
    <property type="entry name" value="GGDEF"/>
    <property type="match status" value="1"/>
</dbReference>
<dbReference type="KEGG" id="asr:WL1483_1645"/>
<accession>A0A0S2SH71</accession>
<feature type="domain" description="GGDEF" evidence="4">
    <location>
        <begin position="294"/>
        <end position="427"/>
    </location>
</feature>
<dbReference type="Proteomes" id="UP000058114">
    <property type="component" value="Chromosome"/>
</dbReference>